<dbReference type="EMBL" id="AORV01000028">
    <property type="protein sequence ID" value="EMS72285.1"/>
    <property type="molecule type" value="Genomic_DNA"/>
</dbReference>
<organism evidence="1 2">
    <name type="scientific">Ruminiclostridium cellobioparum subsp. termitidis CT1112</name>
    <dbReference type="NCBI Taxonomy" id="1195236"/>
    <lineage>
        <taxon>Bacteria</taxon>
        <taxon>Bacillati</taxon>
        <taxon>Bacillota</taxon>
        <taxon>Clostridia</taxon>
        <taxon>Eubacteriales</taxon>
        <taxon>Oscillospiraceae</taxon>
        <taxon>Ruminiclostridium</taxon>
    </lineage>
</organism>
<sequence length="157" mass="18146">MKLKDDENKRSIRFEASTMAELKKLSALRNVYVSDLVREFVKKGLAVNSYQEDTDLIREIVREELKDVLEPQINRVVKMLMKIGKAAAGTMYSNLNIIQNIIDQDQQEFYEMVNRSLRLGVDYMKKKDTEIDGYLGQFDEVVLDSDKLNKGMGSEIK</sequence>
<dbReference type="Proteomes" id="UP000014155">
    <property type="component" value="Unassembled WGS sequence"/>
</dbReference>
<dbReference type="PATRIC" id="fig|1195236.3.peg.2087"/>
<dbReference type="STRING" id="1195236.CTER_1764"/>
<evidence type="ECO:0000313" key="2">
    <source>
        <dbReference type="Proteomes" id="UP000014155"/>
    </source>
</evidence>
<keyword evidence="2" id="KW-1185">Reference proteome</keyword>
<gene>
    <name evidence="1" type="ORF">CTER_1764</name>
</gene>
<evidence type="ECO:0000313" key="1">
    <source>
        <dbReference type="EMBL" id="EMS72285.1"/>
    </source>
</evidence>
<comment type="caution">
    <text evidence="1">The sequence shown here is derived from an EMBL/GenBank/DDBJ whole genome shotgun (WGS) entry which is preliminary data.</text>
</comment>
<proteinExistence type="predicted"/>
<reference evidence="1 2" key="1">
    <citation type="journal article" date="2013" name="Genome Announc.">
        <title>Draft Genome Sequence of the Cellulolytic, Mesophilic, Anaerobic Bacterium Clostridium termitidis Strain CT1112 (DSM 5398).</title>
        <authorList>
            <person name="Lal S."/>
            <person name="Ramachandran U."/>
            <person name="Zhang X."/>
            <person name="Munir R."/>
            <person name="Sparling R."/>
            <person name="Levin D.B."/>
        </authorList>
    </citation>
    <scope>NUCLEOTIDE SEQUENCE [LARGE SCALE GENOMIC DNA]</scope>
    <source>
        <strain evidence="1 2">CT1112</strain>
    </source>
</reference>
<name>S0FJG8_RUMCE</name>
<accession>S0FJG8</accession>
<dbReference type="RefSeq" id="WP_004625278.1">
    <property type="nucleotide sequence ID" value="NZ_AORV01000028.1"/>
</dbReference>
<dbReference type="AlphaFoldDB" id="S0FJG8"/>
<dbReference type="eggNOG" id="ENOG5033KMK">
    <property type="taxonomic scope" value="Bacteria"/>
</dbReference>
<protein>
    <submittedName>
        <fullName evidence="1">Uncharacterized protein</fullName>
    </submittedName>
</protein>